<name>A7VSJ5_9FIRM</name>
<protein>
    <submittedName>
        <fullName evidence="2">Uncharacterized protein</fullName>
    </submittedName>
</protein>
<gene>
    <name evidence="2" type="ORF">CLOLEP_01536</name>
</gene>
<dbReference type="HOGENOM" id="CLU_3364255_0_0_9"/>
<dbReference type="Proteomes" id="UP000003490">
    <property type="component" value="Unassembled WGS sequence"/>
</dbReference>
<evidence type="ECO:0000313" key="3">
    <source>
        <dbReference type="Proteomes" id="UP000003490"/>
    </source>
</evidence>
<proteinExistence type="predicted"/>
<feature type="region of interest" description="Disordered" evidence="1">
    <location>
        <begin position="1"/>
        <end position="35"/>
    </location>
</feature>
<reference evidence="2 3" key="2">
    <citation type="submission" date="2007-08" db="EMBL/GenBank/DDBJ databases">
        <authorList>
            <person name="Fulton L."/>
            <person name="Clifton S."/>
            <person name="Fulton B."/>
            <person name="Xu J."/>
            <person name="Minx P."/>
            <person name="Pepin K.H."/>
            <person name="Johnson M."/>
            <person name="Thiruvilangam P."/>
            <person name="Bhonagiri V."/>
            <person name="Nash W.E."/>
            <person name="Wang C."/>
            <person name="Mardis E.R."/>
            <person name="Wilson R.K."/>
        </authorList>
    </citation>
    <scope>NUCLEOTIDE SEQUENCE [LARGE SCALE GENOMIC DNA]</scope>
    <source>
        <strain evidence="2 3">DSM 753</strain>
    </source>
</reference>
<reference evidence="2 3" key="1">
    <citation type="submission" date="2007-08" db="EMBL/GenBank/DDBJ databases">
        <title>Draft genome sequence of Clostridium leptum (DSM 753).</title>
        <authorList>
            <person name="Sudarsanam P."/>
            <person name="Ley R."/>
            <person name="Guruge J."/>
            <person name="Turnbaugh P.J."/>
            <person name="Mahowald M."/>
            <person name="Liep D."/>
            <person name="Gordon J."/>
        </authorList>
    </citation>
    <scope>NUCLEOTIDE SEQUENCE [LARGE SCALE GENOMIC DNA]</scope>
    <source>
        <strain evidence="2 3">DSM 753</strain>
    </source>
</reference>
<feature type="compositionally biased region" description="Polar residues" evidence="1">
    <location>
        <begin position="13"/>
        <end position="25"/>
    </location>
</feature>
<comment type="caution">
    <text evidence="2">The sequence shown here is derived from an EMBL/GenBank/DDBJ whole genome shotgun (WGS) entry which is preliminary data.</text>
</comment>
<evidence type="ECO:0000256" key="1">
    <source>
        <dbReference type="SAM" id="MobiDB-lite"/>
    </source>
</evidence>
<accession>A7VSJ5</accession>
<dbReference type="EMBL" id="ABCB02000018">
    <property type="protein sequence ID" value="EDO61141.1"/>
    <property type="molecule type" value="Genomic_DNA"/>
</dbReference>
<dbReference type="AlphaFoldDB" id="A7VSJ5"/>
<organism evidence="2 3">
    <name type="scientific">[Clostridium] leptum DSM 753</name>
    <dbReference type="NCBI Taxonomy" id="428125"/>
    <lineage>
        <taxon>Bacteria</taxon>
        <taxon>Bacillati</taxon>
        <taxon>Bacillota</taxon>
        <taxon>Clostridia</taxon>
        <taxon>Eubacteriales</taxon>
        <taxon>Oscillospiraceae</taxon>
        <taxon>Oscillospiraceae incertae sedis</taxon>
    </lineage>
</organism>
<evidence type="ECO:0000313" key="2">
    <source>
        <dbReference type="EMBL" id="EDO61141.1"/>
    </source>
</evidence>
<sequence>MEACGLLHEKETLSFQPSSPPQATGRSLPVPSRYL</sequence>